<dbReference type="InterPro" id="IPR000212">
    <property type="entry name" value="DNA_helicase_UvrD/REP"/>
</dbReference>
<dbReference type="CDD" id="cd17932">
    <property type="entry name" value="DEXQc_UvrD"/>
    <property type="match status" value="1"/>
</dbReference>
<reference evidence="14 15" key="1">
    <citation type="submission" date="2016-11" db="EMBL/GenBank/DDBJ databases">
        <authorList>
            <person name="Jaros S."/>
            <person name="Januszkiewicz K."/>
            <person name="Wedrychowicz H."/>
        </authorList>
    </citation>
    <scope>NUCLEOTIDE SEQUENCE [LARGE SCALE GENOMIC DNA]</scope>
    <source>
        <strain evidence="14 15">DSM 3090</strain>
    </source>
</reference>
<dbReference type="PANTHER" id="PTHR11070">
    <property type="entry name" value="UVRD / RECB / PCRA DNA HELICASE FAMILY MEMBER"/>
    <property type="match status" value="1"/>
</dbReference>
<keyword evidence="7" id="KW-0413">Isomerase</keyword>
<dbReference type="Gene3D" id="1.10.486.10">
    <property type="entry name" value="PCRA, domain 4"/>
    <property type="match status" value="1"/>
</dbReference>
<evidence type="ECO:0000313" key="14">
    <source>
        <dbReference type="EMBL" id="SHJ70235.1"/>
    </source>
</evidence>
<dbReference type="GO" id="GO:0005829">
    <property type="term" value="C:cytosol"/>
    <property type="evidence" value="ECO:0007669"/>
    <property type="project" value="TreeGrafter"/>
</dbReference>
<accession>A0A1M6LGK9</accession>
<dbReference type="Proteomes" id="UP000183952">
    <property type="component" value="Unassembled WGS sequence"/>
</dbReference>
<dbReference type="PROSITE" id="PS51217">
    <property type="entry name" value="UVRD_HELICASE_CTER"/>
    <property type="match status" value="1"/>
</dbReference>
<evidence type="ECO:0000259" key="13">
    <source>
        <dbReference type="PROSITE" id="PS51217"/>
    </source>
</evidence>
<dbReference type="AlphaFoldDB" id="A0A1M6LGK9"/>
<organism evidence="14 15">
    <name type="scientific">Hathewaya proteolytica DSM 3090</name>
    <dbReference type="NCBI Taxonomy" id="1121331"/>
    <lineage>
        <taxon>Bacteria</taxon>
        <taxon>Bacillati</taxon>
        <taxon>Bacillota</taxon>
        <taxon>Clostridia</taxon>
        <taxon>Eubacteriales</taxon>
        <taxon>Clostridiaceae</taxon>
        <taxon>Hathewaya</taxon>
    </lineage>
</organism>
<dbReference type="Gene3D" id="1.10.10.160">
    <property type="match status" value="1"/>
</dbReference>
<dbReference type="InterPro" id="IPR014016">
    <property type="entry name" value="UvrD-like_ATP-bd"/>
</dbReference>
<keyword evidence="3 11" id="KW-0378">Hydrolase</keyword>
<dbReference type="GO" id="GO:0033202">
    <property type="term" value="C:DNA helicase complex"/>
    <property type="evidence" value="ECO:0007669"/>
    <property type="project" value="TreeGrafter"/>
</dbReference>
<dbReference type="Pfam" id="PF00580">
    <property type="entry name" value="UvrD-helicase"/>
    <property type="match status" value="1"/>
</dbReference>
<comment type="similarity">
    <text evidence="1">Belongs to the helicase family. UvrD subfamily.</text>
</comment>
<evidence type="ECO:0000256" key="10">
    <source>
        <dbReference type="ARBA" id="ARBA00048988"/>
    </source>
</evidence>
<keyword evidence="5 11" id="KW-0067">ATP-binding</keyword>
<feature type="binding site" evidence="11">
    <location>
        <begin position="35"/>
        <end position="42"/>
    </location>
    <ligand>
        <name>ATP</name>
        <dbReference type="ChEBI" id="CHEBI:30616"/>
    </ligand>
</feature>
<dbReference type="InterPro" id="IPR027417">
    <property type="entry name" value="P-loop_NTPase"/>
</dbReference>
<sequence length="681" mass="79549">MYVEVGILNMINLDSLDREQVEAVKNEKDNILVIAAPGSGKTTTIINRVNYFQLKGVSRDNIIIITFTKAAAQSMKSRYERLTGRECSPFFGTFHSLFYRLLKRLDRKFDIMPEDEARQVIKKELTKIYDEVSEDKMRDILNLISFFKSSNTSLEEFHPEGCNSKVFSICYESYEQYRKSKNYYDFDDLEKEMYSVLKSNKNILKSYSKLFKYILVDEFQDCDNLQISILQMFSEEGSKVFAVGDEDQCIYGFRGARPDAMVDFHEKFKNGFKTYLGTNYRCPKNVVEYSSALICNNVMRNKKRICSNRSDDGKVVCNLYITEREQAFHLARYIKNQVENHEGAFSHYAILYRTNEESRVLIDTFTKSGIPFNVTDKGYNFYDNFICRDILNYLKLSINMCDKELFCSVINKPFRYVGRNVLLNLREYPYKENCFNIVCNLKELKVFQIKDIKSTERYVNNLNRMSLKGAINSVMQDLGYKDYLKSHSEKFKIPMDELLFIVSQFVDSAEEFKSIDEFIQHIESVKKDAEIKKENRKKIEEAVLLSTIHGVKGMEFPHVFIVNCNEEILPYGQCGAQSDLEEERRIFYVGITRSINTLHLSYVKSRLGKPMEPSRFLKEINVEVEDNTQFSLNDKVIHQAFGTGVVKNIKKKTVTVLFEDKIQRKFDAQIVIDYGLLKKVW</sequence>
<dbReference type="EMBL" id="FRAD01000005">
    <property type="protein sequence ID" value="SHJ70235.1"/>
    <property type="molecule type" value="Genomic_DNA"/>
</dbReference>
<dbReference type="STRING" id="1121331.SAMN02745248_00748"/>
<evidence type="ECO:0000256" key="8">
    <source>
        <dbReference type="ARBA" id="ARBA00034617"/>
    </source>
</evidence>
<keyword evidence="15" id="KW-1185">Reference proteome</keyword>
<dbReference type="GO" id="GO:0016887">
    <property type="term" value="F:ATP hydrolysis activity"/>
    <property type="evidence" value="ECO:0007669"/>
    <property type="project" value="RHEA"/>
</dbReference>
<keyword evidence="2 11" id="KW-0547">Nucleotide-binding</keyword>
<dbReference type="OrthoDB" id="9810135at2"/>
<proteinExistence type="inferred from homology"/>
<name>A0A1M6LGK9_9CLOT</name>
<dbReference type="PROSITE" id="PS51198">
    <property type="entry name" value="UVRD_HELICASE_ATP_BIND"/>
    <property type="match status" value="1"/>
</dbReference>
<gene>
    <name evidence="14" type="ORF">SAMN02745248_00748</name>
</gene>
<dbReference type="SUPFAM" id="SSF52540">
    <property type="entry name" value="P-loop containing nucleoside triphosphate hydrolases"/>
    <property type="match status" value="1"/>
</dbReference>
<evidence type="ECO:0000256" key="11">
    <source>
        <dbReference type="PROSITE-ProRule" id="PRU00560"/>
    </source>
</evidence>
<protein>
    <recommendedName>
        <fullName evidence="9">DNA 3'-5' helicase</fullName>
        <ecNumber evidence="9">5.6.2.4</ecNumber>
    </recommendedName>
</protein>
<evidence type="ECO:0000256" key="2">
    <source>
        <dbReference type="ARBA" id="ARBA00022741"/>
    </source>
</evidence>
<dbReference type="InterPro" id="IPR013986">
    <property type="entry name" value="DExx_box_DNA_helicase_dom_sf"/>
</dbReference>
<dbReference type="GO" id="GO:0043138">
    <property type="term" value="F:3'-5' DNA helicase activity"/>
    <property type="evidence" value="ECO:0007669"/>
    <property type="project" value="UniProtKB-EC"/>
</dbReference>
<dbReference type="RefSeq" id="WP_084672025.1">
    <property type="nucleotide sequence ID" value="NZ_FRAD01000005.1"/>
</dbReference>
<evidence type="ECO:0000256" key="5">
    <source>
        <dbReference type="ARBA" id="ARBA00022840"/>
    </source>
</evidence>
<feature type="domain" description="UvrD-like helicase ATP-binding" evidence="12">
    <location>
        <begin position="14"/>
        <end position="283"/>
    </location>
</feature>
<keyword evidence="4 11" id="KW-0347">Helicase</keyword>
<evidence type="ECO:0000259" key="12">
    <source>
        <dbReference type="PROSITE" id="PS51198"/>
    </source>
</evidence>
<evidence type="ECO:0000256" key="6">
    <source>
        <dbReference type="ARBA" id="ARBA00023125"/>
    </source>
</evidence>
<evidence type="ECO:0000256" key="9">
    <source>
        <dbReference type="ARBA" id="ARBA00034808"/>
    </source>
</evidence>
<feature type="domain" description="UvrD-like helicase C-terminal" evidence="13">
    <location>
        <begin position="284"/>
        <end position="553"/>
    </location>
</feature>
<dbReference type="Pfam" id="PF13361">
    <property type="entry name" value="UvrD_C"/>
    <property type="match status" value="1"/>
</dbReference>
<evidence type="ECO:0000256" key="3">
    <source>
        <dbReference type="ARBA" id="ARBA00022801"/>
    </source>
</evidence>
<dbReference type="InterPro" id="IPR014017">
    <property type="entry name" value="DNA_helicase_UvrD-like_C"/>
</dbReference>
<evidence type="ECO:0000256" key="4">
    <source>
        <dbReference type="ARBA" id="ARBA00022806"/>
    </source>
</evidence>
<evidence type="ECO:0000256" key="7">
    <source>
        <dbReference type="ARBA" id="ARBA00023235"/>
    </source>
</evidence>
<evidence type="ECO:0000313" key="15">
    <source>
        <dbReference type="Proteomes" id="UP000183952"/>
    </source>
</evidence>
<dbReference type="GO" id="GO:0000725">
    <property type="term" value="P:recombinational repair"/>
    <property type="evidence" value="ECO:0007669"/>
    <property type="project" value="TreeGrafter"/>
</dbReference>
<dbReference type="Gene3D" id="3.40.50.300">
    <property type="entry name" value="P-loop containing nucleotide triphosphate hydrolases"/>
    <property type="match status" value="2"/>
</dbReference>
<dbReference type="GO" id="GO:0003677">
    <property type="term" value="F:DNA binding"/>
    <property type="evidence" value="ECO:0007669"/>
    <property type="project" value="UniProtKB-KW"/>
</dbReference>
<evidence type="ECO:0000256" key="1">
    <source>
        <dbReference type="ARBA" id="ARBA00009922"/>
    </source>
</evidence>
<comment type="catalytic activity">
    <reaction evidence="8">
        <text>Couples ATP hydrolysis with the unwinding of duplex DNA by translocating in the 3'-5' direction.</text>
        <dbReference type="EC" id="5.6.2.4"/>
    </reaction>
</comment>
<keyword evidence="6" id="KW-0238">DNA-binding</keyword>
<dbReference type="EC" id="5.6.2.4" evidence="9"/>
<comment type="catalytic activity">
    <reaction evidence="10">
        <text>ATP + H2O = ADP + phosphate + H(+)</text>
        <dbReference type="Rhea" id="RHEA:13065"/>
        <dbReference type="ChEBI" id="CHEBI:15377"/>
        <dbReference type="ChEBI" id="CHEBI:15378"/>
        <dbReference type="ChEBI" id="CHEBI:30616"/>
        <dbReference type="ChEBI" id="CHEBI:43474"/>
        <dbReference type="ChEBI" id="CHEBI:456216"/>
        <dbReference type="EC" id="5.6.2.4"/>
    </reaction>
</comment>
<dbReference type="PANTHER" id="PTHR11070:SF2">
    <property type="entry name" value="ATP-DEPENDENT DNA HELICASE SRS2"/>
    <property type="match status" value="1"/>
</dbReference>
<dbReference type="GO" id="GO:0005524">
    <property type="term" value="F:ATP binding"/>
    <property type="evidence" value="ECO:0007669"/>
    <property type="project" value="UniProtKB-UniRule"/>
</dbReference>